<dbReference type="PANTHER" id="PTHR11487">
    <property type="entry name" value="THIOESTERASE"/>
    <property type="match status" value="1"/>
</dbReference>
<gene>
    <name evidence="4" type="ORF">C5C40_12500</name>
</gene>
<evidence type="ECO:0000259" key="3">
    <source>
        <dbReference type="Pfam" id="PF00975"/>
    </source>
</evidence>
<dbReference type="SUPFAM" id="SSF53474">
    <property type="entry name" value="alpha/beta-Hydrolases"/>
    <property type="match status" value="1"/>
</dbReference>
<feature type="region of interest" description="Disordered" evidence="2">
    <location>
        <begin position="1"/>
        <end position="21"/>
    </location>
</feature>
<dbReference type="Pfam" id="PF00975">
    <property type="entry name" value="Thioesterase"/>
    <property type="match status" value="1"/>
</dbReference>
<feature type="domain" description="Thioesterase" evidence="3">
    <location>
        <begin position="20"/>
        <end position="229"/>
    </location>
</feature>
<dbReference type="PANTHER" id="PTHR11487:SF0">
    <property type="entry name" value="S-ACYL FATTY ACID SYNTHASE THIOESTERASE, MEDIUM CHAIN"/>
    <property type="match status" value="1"/>
</dbReference>
<dbReference type="InterPro" id="IPR029058">
    <property type="entry name" value="AB_hydrolase_fold"/>
</dbReference>
<keyword evidence="5" id="KW-1185">Reference proteome</keyword>
<protein>
    <submittedName>
        <fullName evidence="4">Thioesterase</fullName>
    </submittedName>
</protein>
<dbReference type="RefSeq" id="WP_097167839.1">
    <property type="nucleotide sequence ID" value="NZ_PSUD01000032.1"/>
</dbReference>
<dbReference type="EMBL" id="PSVT01000032">
    <property type="protein sequence ID" value="PPH74794.1"/>
    <property type="molecule type" value="Genomic_DNA"/>
</dbReference>
<dbReference type="InterPro" id="IPR001031">
    <property type="entry name" value="Thioesterase"/>
</dbReference>
<comment type="similarity">
    <text evidence="1">Belongs to the thioesterase family.</text>
</comment>
<organism evidence="4 5">
    <name type="scientific">Rathayibacter rathayi</name>
    <name type="common">Corynebacterium rathayi</name>
    <dbReference type="NCBI Taxonomy" id="33887"/>
    <lineage>
        <taxon>Bacteria</taxon>
        <taxon>Bacillati</taxon>
        <taxon>Actinomycetota</taxon>
        <taxon>Actinomycetes</taxon>
        <taxon>Micrococcales</taxon>
        <taxon>Microbacteriaceae</taxon>
        <taxon>Rathayibacter</taxon>
    </lineage>
</organism>
<evidence type="ECO:0000313" key="5">
    <source>
        <dbReference type="Proteomes" id="UP000239698"/>
    </source>
</evidence>
<sequence length="248" mass="26514">MPFSHAQEAPTSTTESGTPRVVLVPPAGGSALLRRLWSDALVGRAQVTMPRTPKSAGGTLFDVARALADRTPREGRWILTGHSLGGLIAFETVRALEATRAPLPERLIVMGSQPPTARSGRMFASVVDLDDDRLIDALVGMGAVDAALRQHPMRKLFTPGIRADLRLLVSYTATDEPVGVDLHTWHGTEDLLAPPSLAVGWEAFTAGRFLARSFEGGHFFPTERVDEATEALDLAPTATIGPLPEPVA</sequence>
<evidence type="ECO:0000256" key="2">
    <source>
        <dbReference type="SAM" id="MobiDB-lite"/>
    </source>
</evidence>
<evidence type="ECO:0000313" key="4">
    <source>
        <dbReference type="EMBL" id="PPH74794.1"/>
    </source>
</evidence>
<dbReference type="InterPro" id="IPR012223">
    <property type="entry name" value="TEII"/>
</dbReference>
<name>A0ABX5ABB2_RATRA</name>
<comment type="caution">
    <text evidence="4">The sequence shown here is derived from an EMBL/GenBank/DDBJ whole genome shotgun (WGS) entry which is preliminary data.</text>
</comment>
<dbReference type="Proteomes" id="UP000239698">
    <property type="component" value="Unassembled WGS sequence"/>
</dbReference>
<evidence type="ECO:0000256" key="1">
    <source>
        <dbReference type="ARBA" id="ARBA00007169"/>
    </source>
</evidence>
<dbReference type="Gene3D" id="3.40.50.1820">
    <property type="entry name" value="alpha/beta hydrolase"/>
    <property type="match status" value="1"/>
</dbReference>
<accession>A0ABX5ABB2</accession>
<proteinExistence type="inferred from homology"/>
<reference evidence="4 5" key="1">
    <citation type="submission" date="2018-02" db="EMBL/GenBank/DDBJ databases">
        <title>Bacteriophage NCPPB3778 and a type I-E CRISPR drive the evolution of the US Biological Select Agent, Rathayibacter toxicus.</title>
        <authorList>
            <person name="Davis E.W.II."/>
            <person name="Tabima J.F."/>
            <person name="Weisberg A.J."/>
            <person name="Lopes L.D."/>
            <person name="Wiseman M.S."/>
            <person name="Wiseman M.S."/>
            <person name="Pupko T."/>
            <person name="Belcher M.S."/>
            <person name="Sechler A.J."/>
            <person name="Tancos M.A."/>
            <person name="Schroeder B.K."/>
            <person name="Murray T.D."/>
            <person name="Luster D.G."/>
            <person name="Schneider W.L."/>
            <person name="Rogers E."/>
            <person name="Andreote F.D."/>
            <person name="Grunwald N.J."/>
            <person name="Putnam M.L."/>
            <person name="Chang J.H."/>
        </authorList>
    </citation>
    <scope>NUCLEOTIDE SEQUENCE [LARGE SCALE GENOMIC DNA]</scope>
    <source>
        <strain evidence="4 5">AY1D6</strain>
    </source>
</reference>